<evidence type="ECO:0000313" key="1">
    <source>
        <dbReference type="EMBL" id="MDR7378586.1"/>
    </source>
</evidence>
<reference evidence="1 2" key="1">
    <citation type="submission" date="2023-07" db="EMBL/GenBank/DDBJ databases">
        <title>Sorghum-associated microbial communities from plants grown in Nebraska, USA.</title>
        <authorList>
            <person name="Schachtman D."/>
        </authorList>
    </citation>
    <scope>NUCLEOTIDE SEQUENCE [LARGE SCALE GENOMIC DNA]</scope>
    <source>
        <strain evidence="1 2">BE313</strain>
    </source>
</reference>
<organism evidence="1 2">
    <name type="scientific">Rhodoferax ferrireducens</name>
    <dbReference type="NCBI Taxonomy" id="192843"/>
    <lineage>
        <taxon>Bacteria</taxon>
        <taxon>Pseudomonadati</taxon>
        <taxon>Pseudomonadota</taxon>
        <taxon>Betaproteobacteria</taxon>
        <taxon>Burkholderiales</taxon>
        <taxon>Comamonadaceae</taxon>
        <taxon>Rhodoferax</taxon>
    </lineage>
</organism>
<comment type="caution">
    <text evidence="1">The sequence shown here is derived from an EMBL/GenBank/DDBJ whole genome shotgun (WGS) entry which is preliminary data.</text>
</comment>
<sequence>MNAPLPEHIRKALETVTLDDKTHSGLRRRHIYSAGGVAGRTGFGVELGAAV</sequence>
<dbReference type="EMBL" id="JAVDXT010000003">
    <property type="protein sequence ID" value="MDR7378586.1"/>
    <property type="molecule type" value="Genomic_DNA"/>
</dbReference>
<protein>
    <submittedName>
        <fullName evidence="1">Uncharacterized protein</fullName>
    </submittedName>
</protein>
<keyword evidence="2" id="KW-1185">Reference proteome</keyword>
<dbReference type="Proteomes" id="UP001180487">
    <property type="component" value="Unassembled WGS sequence"/>
</dbReference>
<gene>
    <name evidence="1" type="ORF">J2X19_003280</name>
</gene>
<evidence type="ECO:0000313" key="2">
    <source>
        <dbReference type="Proteomes" id="UP001180487"/>
    </source>
</evidence>
<accession>A0ABU2CB85</accession>
<name>A0ABU2CB85_9BURK</name>
<proteinExistence type="predicted"/>